<evidence type="ECO:0000313" key="3">
    <source>
        <dbReference type="RefSeq" id="XP_027342972.1"/>
    </source>
</evidence>
<dbReference type="AlphaFoldDB" id="A0A8B8KGM8"/>
<dbReference type="Pfam" id="PF00646">
    <property type="entry name" value="F-box"/>
    <property type="match status" value="1"/>
</dbReference>
<dbReference type="PANTHER" id="PTHR34145:SF28">
    <property type="entry name" value="F-BOX DOMAIN-CONTAINING PROTEIN"/>
    <property type="match status" value="1"/>
</dbReference>
<dbReference type="Pfam" id="PF08387">
    <property type="entry name" value="FBD"/>
    <property type="match status" value="1"/>
</dbReference>
<gene>
    <name evidence="3" type="primary">LOC113855530</name>
</gene>
<dbReference type="GeneID" id="113855530"/>
<sequence>MEQARMRKKVRKKEEELPDFINNLPDEILCMILSLLPVDEAVRTGILSKRWRSLWKHTSRLDFDVKHMIHPFSGLNKSPYDHLLHILDMGKVEGTQRYGILFFLILRQHLSDLTSCRFLHLPDTEVCDWVQYLFERKKGLKDLSLECEEYGGISKRRFPSTKCFRDILSSLRSLELTSYFIRSTYAFSSCNNLRTLKLKRVIMPDEIINGILRSCVSLENFSLIRSYGFKEIKINNSCLKFLELNYLRVDNMELYAENLEVLVLDSFGCYASNLVLVAPNLRVLNCCRRQCVPESYDVLKYHILLEYCSDFWESKRSIICGKLSSLSIDLDLNNVREALSISNILRSSIELRSLRVFIPPVNGNANLETSSIAVRDLLDLHNFLGGKEISNCTRHKLKFLCIEGFTGTELEVQVIRYLMLSSSKLETINIFCGSSMEDTHELLSLQGASMNFTIKLMVAKRFL</sequence>
<accession>A0A8B8KGM8</accession>
<dbReference type="SMART" id="SM00256">
    <property type="entry name" value="FBOX"/>
    <property type="match status" value="1"/>
</dbReference>
<dbReference type="Gene3D" id="1.20.1280.50">
    <property type="match status" value="1"/>
</dbReference>
<dbReference type="SUPFAM" id="SSF81383">
    <property type="entry name" value="F-box domain"/>
    <property type="match status" value="1"/>
</dbReference>
<dbReference type="PANTHER" id="PTHR34145">
    <property type="entry name" value="OS02G0105600 PROTEIN"/>
    <property type="match status" value="1"/>
</dbReference>
<reference evidence="2" key="1">
    <citation type="journal article" date="2019" name="Toxins">
        <title>Detection of Abrin-Like and Prepropulchellin-Like Toxin Genes and Transcripts Using Whole Genome Sequencing and Full-Length Transcript Sequencing of Abrus precatorius.</title>
        <authorList>
            <person name="Hovde B.T."/>
            <person name="Daligault H.E."/>
            <person name="Hanschen E.R."/>
            <person name="Kunde Y.A."/>
            <person name="Johnson M.B."/>
            <person name="Starkenburg S.R."/>
            <person name="Johnson S.L."/>
        </authorList>
    </citation>
    <scope>NUCLEOTIDE SEQUENCE [LARGE SCALE GENOMIC DNA]</scope>
</reference>
<dbReference type="InterPro" id="IPR006566">
    <property type="entry name" value="FBD"/>
</dbReference>
<dbReference type="PROSITE" id="PS50181">
    <property type="entry name" value="FBOX"/>
    <property type="match status" value="1"/>
</dbReference>
<dbReference type="CDD" id="cd22160">
    <property type="entry name" value="F-box_AtFBL13-like"/>
    <property type="match status" value="1"/>
</dbReference>
<dbReference type="Proteomes" id="UP000694853">
    <property type="component" value="Unplaced"/>
</dbReference>
<dbReference type="InterPro" id="IPR055411">
    <property type="entry name" value="LRR_FXL15/At3g58940/PEG3-like"/>
</dbReference>
<reference evidence="3" key="2">
    <citation type="submission" date="2025-08" db="UniProtKB">
        <authorList>
            <consortium name="RefSeq"/>
        </authorList>
    </citation>
    <scope>IDENTIFICATION</scope>
    <source>
        <tissue evidence="3">Young leaves</tissue>
    </source>
</reference>
<dbReference type="KEGG" id="aprc:113855530"/>
<dbReference type="RefSeq" id="XP_027342972.1">
    <property type="nucleotide sequence ID" value="XM_027487171.1"/>
</dbReference>
<dbReference type="Gene3D" id="3.80.10.10">
    <property type="entry name" value="Ribonuclease Inhibitor"/>
    <property type="match status" value="1"/>
</dbReference>
<evidence type="ECO:0000313" key="2">
    <source>
        <dbReference type="Proteomes" id="UP000694853"/>
    </source>
</evidence>
<dbReference type="Pfam" id="PF24758">
    <property type="entry name" value="LRR_At5g56370"/>
    <property type="match status" value="1"/>
</dbReference>
<evidence type="ECO:0000259" key="1">
    <source>
        <dbReference type="PROSITE" id="PS50181"/>
    </source>
</evidence>
<dbReference type="InterPro" id="IPR032675">
    <property type="entry name" value="LRR_dom_sf"/>
</dbReference>
<dbReference type="SUPFAM" id="SSF52047">
    <property type="entry name" value="RNI-like"/>
    <property type="match status" value="1"/>
</dbReference>
<dbReference type="InterPro" id="IPR053772">
    <property type="entry name" value="At1g61320/At1g61330-like"/>
</dbReference>
<organism evidence="2 3">
    <name type="scientific">Abrus precatorius</name>
    <name type="common">Indian licorice</name>
    <name type="synonym">Glycine abrus</name>
    <dbReference type="NCBI Taxonomy" id="3816"/>
    <lineage>
        <taxon>Eukaryota</taxon>
        <taxon>Viridiplantae</taxon>
        <taxon>Streptophyta</taxon>
        <taxon>Embryophyta</taxon>
        <taxon>Tracheophyta</taxon>
        <taxon>Spermatophyta</taxon>
        <taxon>Magnoliopsida</taxon>
        <taxon>eudicotyledons</taxon>
        <taxon>Gunneridae</taxon>
        <taxon>Pentapetalae</taxon>
        <taxon>rosids</taxon>
        <taxon>fabids</taxon>
        <taxon>Fabales</taxon>
        <taxon>Fabaceae</taxon>
        <taxon>Papilionoideae</taxon>
        <taxon>50 kb inversion clade</taxon>
        <taxon>NPAAA clade</taxon>
        <taxon>indigoferoid/millettioid clade</taxon>
        <taxon>Abreae</taxon>
        <taxon>Abrus</taxon>
    </lineage>
</organism>
<keyword evidence="2" id="KW-1185">Reference proteome</keyword>
<proteinExistence type="predicted"/>
<dbReference type="OrthoDB" id="586691at2759"/>
<dbReference type="InterPro" id="IPR001810">
    <property type="entry name" value="F-box_dom"/>
</dbReference>
<protein>
    <submittedName>
        <fullName evidence="3">F-box protein At1g80960-like</fullName>
    </submittedName>
</protein>
<dbReference type="InterPro" id="IPR036047">
    <property type="entry name" value="F-box-like_dom_sf"/>
</dbReference>
<name>A0A8B8KGM8_ABRPR</name>
<feature type="domain" description="F-box" evidence="1">
    <location>
        <begin position="18"/>
        <end position="68"/>
    </location>
</feature>
<dbReference type="InterPro" id="IPR053781">
    <property type="entry name" value="F-box_AtFBL13-like"/>
</dbReference>